<gene>
    <name evidence="1" type="ORF">G4223_00225</name>
</gene>
<evidence type="ECO:0000313" key="2">
    <source>
        <dbReference type="Proteomes" id="UP000480684"/>
    </source>
</evidence>
<sequence length="48" mass="5141">MAKKRVNHATAFPVAAMAAWLWVTFAACAFLAQFGSVADRVAALVFRG</sequence>
<evidence type="ECO:0000313" key="1">
    <source>
        <dbReference type="EMBL" id="NFV78541.1"/>
    </source>
</evidence>
<dbReference type="PROSITE" id="PS51257">
    <property type="entry name" value="PROKAR_LIPOPROTEIN"/>
    <property type="match status" value="1"/>
</dbReference>
<dbReference type="RefSeq" id="WP_163673556.1">
    <property type="nucleotide sequence ID" value="NZ_JAAIYP010000001.1"/>
</dbReference>
<dbReference type="EMBL" id="JAAIYP010000001">
    <property type="protein sequence ID" value="NFV78541.1"/>
    <property type="molecule type" value="Genomic_DNA"/>
</dbReference>
<organism evidence="1 2">
    <name type="scientific">Magnetospirillum aberrantis SpK</name>
    <dbReference type="NCBI Taxonomy" id="908842"/>
    <lineage>
        <taxon>Bacteria</taxon>
        <taxon>Pseudomonadati</taxon>
        <taxon>Pseudomonadota</taxon>
        <taxon>Alphaproteobacteria</taxon>
        <taxon>Rhodospirillales</taxon>
        <taxon>Rhodospirillaceae</taxon>
        <taxon>Magnetospirillum</taxon>
    </lineage>
</organism>
<dbReference type="Proteomes" id="UP000480684">
    <property type="component" value="Unassembled WGS sequence"/>
</dbReference>
<name>A0A7C9QRR2_9PROT</name>
<dbReference type="AlphaFoldDB" id="A0A7C9QRR2"/>
<reference evidence="1 2" key="1">
    <citation type="submission" date="2020-02" db="EMBL/GenBank/DDBJ databases">
        <authorList>
            <person name="Dziuba M."/>
            <person name="Kuznetsov B."/>
            <person name="Mardanov A."/>
            <person name="Ravin N."/>
            <person name="Grouzdev D."/>
        </authorList>
    </citation>
    <scope>NUCLEOTIDE SEQUENCE [LARGE SCALE GENOMIC DNA]</scope>
    <source>
        <strain evidence="1 2">SpK</strain>
    </source>
</reference>
<proteinExistence type="predicted"/>
<protein>
    <submittedName>
        <fullName evidence="1">Uncharacterized protein</fullName>
    </submittedName>
</protein>
<accession>A0A7C9QRR2</accession>
<comment type="caution">
    <text evidence="1">The sequence shown here is derived from an EMBL/GenBank/DDBJ whole genome shotgun (WGS) entry which is preliminary data.</text>
</comment>
<keyword evidence="2" id="KW-1185">Reference proteome</keyword>